<protein>
    <recommendedName>
        <fullName evidence="3">Integrase core domain containing protein</fullName>
    </recommendedName>
</protein>
<comment type="caution">
    <text evidence="1">The sequence shown here is derived from an EMBL/GenBank/DDBJ whole genome shotgun (WGS) entry which is preliminary data.</text>
</comment>
<accession>A0ABQ7VZB7</accession>
<evidence type="ECO:0000313" key="2">
    <source>
        <dbReference type="Proteomes" id="UP000826656"/>
    </source>
</evidence>
<sequence length="131" mass="15043">MRGNKETLYVYDDWPDGLDARVDEGEISELGVDQLKSTKFTSLWVEAFVFASMSDPERPNGSDVDWTTLRDELVMLRSEVDQLKSTEFTSLWVETFVFTPVCDPSEAPQSTTTIELDYDDAFRLMRRILVS</sequence>
<proteinExistence type="predicted"/>
<gene>
    <name evidence="1" type="ORF">KY290_010984</name>
</gene>
<dbReference type="Proteomes" id="UP000826656">
    <property type="component" value="Unassembled WGS sequence"/>
</dbReference>
<organism evidence="1 2">
    <name type="scientific">Solanum tuberosum</name>
    <name type="common">Potato</name>
    <dbReference type="NCBI Taxonomy" id="4113"/>
    <lineage>
        <taxon>Eukaryota</taxon>
        <taxon>Viridiplantae</taxon>
        <taxon>Streptophyta</taxon>
        <taxon>Embryophyta</taxon>
        <taxon>Tracheophyta</taxon>
        <taxon>Spermatophyta</taxon>
        <taxon>Magnoliopsida</taxon>
        <taxon>eudicotyledons</taxon>
        <taxon>Gunneridae</taxon>
        <taxon>Pentapetalae</taxon>
        <taxon>asterids</taxon>
        <taxon>lamiids</taxon>
        <taxon>Solanales</taxon>
        <taxon>Solanaceae</taxon>
        <taxon>Solanoideae</taxon>
        <taxon>Solaneae</taxon>
        <taxon>Solanum</taxon>
    </lineage>
</organism>
<keyword evidence="2" id="KW-1185">Reference proteome</keyword>
<evidence type="ECO:0000313" key="1">
    <source>
        <dbReference type="EMBL" id="KAH0773847.1"/>
    </source>
</evidence>
<evidence type="ECO:0008006" key="3">
    <source>
        <dbReference type="Google" id="ProtNLM"/>
    </source>
</evidence>
<reference evidence="1 2" key="1">
    <citation type="journal article" date="2021" name="bioRxiv">
        <title>Chromosome-scale and haplotype-resolved genome assembly of a tetraploid potato cultivar.</title>
        <authorList>
            <person name="Sun H."/>
            <person name="Jiao W.-B."/>
            <person name="Krause K."/>
            <person name="Campoy J.A."/>
            <person name="Goel M."/>
            <person name="Folz-Donahue K."/>
            <person name="Kukat C."/>
            <person name="Huettel B."/>
            <person name="Schneeberger K."/>
        </authorList>
    </citation>
    <scope>NUCLEOTIDE SEQUENCE [LARGE SCALE GENOMIC DNA]</scope>
    <source>
        <strain evidence="1">SolTubOtavaFocal</strain>
        <tissue evidence="1">Leaves</tissue>
    </source>
</reference>
<dbReference type="EMBL" id="JAIVGD010000005">
    <property type="protein sequence ID" value="KAH0773847.1"/>
    <property type="molecule type" value="Genomic_DNA"/>
</dbReference>
<name>A0ABQ7VZB7_SOLTU</name>